<sequence>MHRRALTRMSRSTGFRAEVCVGARFPLHGPVTGLAAR</sequence>
<dbReference type="STRING" id="326474.AWB65_06007"/>
<gene>
    <name evidence="1" type="ORF">AWB65_06007</name>
</gene>
<organism evidence="1 2">
    <name type="scientific">Caballeronia humi</name>
    <dbReference type="NCBI Taxonomy" id="326474"/>
    <lineage>
        <taxon>Bacteria</taxon>
        <taxon>Pseudomonadati</taxon>
        <taxon>Pseudomonadota</taxon>
        <taxon>Betaproteobacteria</taxon>
        <taxon>Burkholderiales</taxon>
        <taxon>Burkholderiaceae</taxon>
        <taxon>Caballeronia</taxon>
    </lineage>
</organism>
<protein>
    <submittedName>
        <fullName evidence="1">Uncharacterized protein</fullName>
    </submittedName>
</protein>
<accession>A0A158J606</accession>
<comment type="caution">
    <text evidence="1">The sequence shown here is derived from an EMBL/GenBank/DDBJ whole genome shotgun (WGS) entry which is preliminary data.</text>
</comment>
<dbReference type="Proteomes" id="UP000054977">
    <property type="component" value="Unassembled WGS sequence"/>
</dbReference>
<evidence type="ECO:0000313" key="2">
    <source>
        <dbReference type="Proteomes" id="UP000054977"/>
    </source>
</evidence>
<name>A0A158J606_9BURK</name>
<dbReference type="AlphaFoldDB" id="A0A158J606"/>
<keyword evidence="2" id="KW-1185">Reference proteome</keyword>
<reference evidence="1" key="1">
    <citation type="submission" date="2016-01" db="EMBL/GenBank/DDBJ databases">
        <authorList>
            <person name="Peeters C."/>
        </authorList>
    </citation>
    <scope>NUCLEOTIDE SEQUENCE [LARGE SCALE GENOMIC DNA]</scope>
    <source>
        <strain evidence="1">LMG 22934</strain>
    </source>
</reference>
<proteinExistence type="predicted"/>
<dbReference type="EMBL" id="FCNW02000061">
    <property type="protein sequence ID" value="SAL64195.1"/>
    <property type="molecule type" value="Genomic_DNA"/>
</dbReference>
<evidence type="ECO:0000313" key="1">
    <source>
        <dbReference type="EMBL" id="SAL64195.1"/>
    </source>
</evidence>